<feature type="binding site" evidence="8">
    <location>
        <position position="301"/>
    </location>
    <ligand>
        <name>Ca(2+)</name>
        <dbReference type="ChEBI" id="CHEBI:29108"/>
        <label>3</label>
    </ligand>
</feature>
<reference evidence="10 11" key="1">
    <citation type="submission" date="2019-03" db="EMBL/GenBank/DDBJ databases">
        <title>Genomic Encyclopedia of Type Strains, Phase IV (KMG-IV): sequencing the most valuable type-strain genomes for metagenomic binning, comparative biology and taxonomic classification.</title>
        <authorList>
            <person name="Goeker M."/>
        </authorList>
    </citation>
    <scope>NUCLEOTIDE SEQUENCE [LARGE SCALE GENOMIC DNA]</scope>
    <source>
        <strain evidence="10 11">DSM 28867</strain>
    </source>
</reference>
<feature type="active site" description="Nucleophile" evidence="7">
    <location>
        <position position="232"/>
    </location>
</feature>
<keyword evidence="3 8" id="KW-0479">Metal-binding</keyword>
<dbReference type="Gene3D" id="2.60.40.1180">
    <property type="entry name" value="Golgi alpha-mannosidase II"/>
    <property type="match status" value="1"/>
</dbReference>
<dbReference type="SUPFAM" id="SSF51445">
    <property type="entry name" value="(Trans)glycosidases"/>
    <property type="match status" value="1"/>
</dbReference>
<proteinExistence type="inferred from homology"/>
<comment type="caution">
    <text evidence="10">The sequence shown here is derived from an EMBL/GenBank/DDBJ whole genome shotgun (WGS) entry which is preliminary data.</text>
</comment>
<dbReference type="Pfam" id="PF09154">
    <property type="entry name" value="Alpha-amy_C_pro"/>
    <property type="match status" value="1"/>
</dbReference>
<dbReference type="SUPFAM" id="SSF51011">
    <property type="entry name" value="Glycosyl hydrolase domain"/>
    <property type="match status" value="1"/>
</dbReference>
<feature type="binding site" evidence="8">
    <location>
        <position position="105"/>
    </location>
    <ligand>
        <name>Ca(2+)</name>
        <dbReference type="ChEBI" id="CHEBI:29108"/>
        <label>1</label>
    </ligand>
</feature>
<evidence type="ECO:0000256" key="1">
    <source>
        <dbReference type="ARBA" id="ARBA00001913"/>
    </source>
</evidence>
<evidence type="ECO:0000256" key="3">
    <source>
        <dbReference type="ARBA" id="ARBA00022723"/>
    </source>
</evidence>
<evidence type="ECO:0000256" key="5">
    <source>
        <dbReference type="ARBA" id="ARBA00023277"/>
    </source>
</evidence>
<evidence type="ECO:0000256" key="7">
    <source>
        <dbReference type="PIRSR" id="PIRSR001021-1"/>
    </source>
</evidence>
<comment type="cofactor">
    <cofactor evidence="1">
        <name>Ca(2+)</name>
        <dbReference type="ChEBI" id="CHEBI:29108"/>
    </cofactor>
</comment>
<dbReference type="InterPro" id="IPR006047">
    <property type="entry name" value="GH13_cat_dom"/>
</dbReference>
<evidence type="ECO:0000313" key="11">
    <source>
        <dbReference type="Proteomes" id="UP000294743"/>
    </source>
</evidence>
<dbReference type="AlphaFoldDB" id="A0A4R8A6K0"/>
<evidence type="ECO:0000256" key="8">
    <source>
        <dbReference type="PIRSR" id="PIRSR001021-2"/>
    </source>
</evidence>
<sequence length="485" mass="55983">MKRNKTILQGFEWYVKADASHWRFLADKANTIKEAGITGVWLPPAYKGAQGIDDVGYGTYDLYDLGEFDQKGSVPTKYGTKQEYHDLIDTFHYCDVQVYADIVFDHFLGADETEEVEALRFADNNRNKVISQPESILAWTKFTFPNRQQKYNDYTWTWKNFKGVNHDERTGNNAIWGFEGKQWESEVDHDNGNYDYLMGADLDMDYKETVEQLDLWGRWYLEQTHVDGFRIDAVKHIQFSFFIDWLKKRNEEAGRELFAVGEYWNGEVERLENYLDSCGGMMHLFDVPLHFNLFHASSSNGTYDMRKIFDQTLLASRHDWAVTFVDNHDTQQGQSLESWVEEWFKLQAYSLILLRDEGIPCVFYTDLFDVQTGEVKTPIRTIIKARECLAYGSQMDYFDDPDIVGFTRYGDLEHPDSGIAIVLTNAKGGSKRMSVGAMQAGHIFVDCLGNRSEKLVIEEDGRAQFPVNDGSVSIWVNETALSKIK</sequence>
<comment type="similarity">
    <text evidence="2">Belongs to the glycosyl hydrolase 13 family.</text>
</comment>
<dbReference type="InterPro" id="IPR015237">
    <property type="entry name" value="Alpha-amylase_C_pro"/>
</dbReference>
<organism evidence="10 11">
    <name type="scientific">Breznakia blatticola</name>
    <dbReference type="NCBI Taxonomy" id="1754012"/>
    <lineage>
        <taxon>Bacteria</taxon>
        <taxon>Bacillati</taxon>
        <taxon>Bacillota</taxon>
        <taxon>Erysipelotrichia</taxon>
        <taxon>Erysipelotrichales</taxon>
        <taxon>Erysipelotrichaceae</taxon>
        <taxon>Breznakia</taxon>
    </lineage>
</organism>
<dbReference type="CDD" id="cd11318">
    <property type="entry name" value="AmyAc_bac_fung_AmyA"/>
    <property type="match status" value="1"/>
</dbReference>
<dbReference type="RefSeq" id="WP_134167225.1">
    <property type="nucleotide sequence ID" value="NZ_SODD01000001.1"/>
</dbReference>
<evidence type="ECO:0000256" key="4">
    <source>
        <dbReference type="ARBA" id="ARBA00022801"/>
    </source>
</evidence>
<feature type="binding site" evidence="8">
    <location>
        <position position="203"/>
    </location>
    <ligand>
        <name>Ca(2+)</name>
        <dbReference type="ChEBI" id="CHEBI:29108"/>
        <label>2</label>
    </ligand>
</feature>
<gene>
    <name evidence="10" type="ORF">EDD63_10124</name>
</gene>
<keyword evidence="6" id="KW-0326">Glycosidase</keyword>
<dbReference type="GO" id="GO:0005509">
    <property type="term" value="F:calcium ion binding"/>
    <property type="evidence" value="ECO:0007669"/>
    <property type="project" value="InterPro"/>
</dbReference>
<name>A0A4R8A6K0_9FIRM</name>
<dbReference type="NCBIfam" id="NF006969">
    <property type="entry name" value="PRK09441.1-2"/>
    <property type="match status" value="1"/>
</dbReference>
<dbReference type="GO" id="GO:0005975">
    <property type="term" value="P:carbohydrate metabolic process"/>
    <property type="evidence" value="ECO:0007669"/>
    <property type="project" value="InterPro"/>
</dbReference>
<dbReference type="GO" id="GO:0004553">
    <property type="term" value="F:hydrolase activity, hydrolyzing O-glycosyl compounds"/>
    <property type="evidence" value="ECO:0007669"/>
    <property type="project" value="InterPro"/>
</dbReference>
<feature type="domain" description="Glycosyl hydrolase family 13 catalytic" evidence="9">
    <location>
        <begin position="5"/>
        <end position="386"/>
    </location>
</feature>
<dbReference type="InterPro" id="IPR013780">
    <property type="entry name" value="Glyco_hydro_b"/>
</dbReference>
<keyword evidence="8" id="KW-0106">Calcium</keyword>
<evidence type="ECO:0000256" key="6">
    <source>
        <dbReference type="ARBA" id="ARBA00023295"/>
    </source>
</evidence>
<dbReference type="Gene3D" id="2.40.30.140">
    <property type="match status" value="1"/>
</dbReference>
<keyword evidence="5" id="KW-0119">Carbohydrate metabolism</keyword>
<evidence type="ECO:0000313" key="10">
    <source>
        <dbReference type="EMBL" id="TDW26310.1"/>
    </source>
</evidence>
<evidence type="ECO:0000259" key="9">
    <source>
        <dbReference type="SMART" id="SM00642"/>
    </source>
</evidence>
<dbReference type="InterPro" id="IPR013776">
    <property type="entry name" value="A-amylase_thermo"/>
</dbReference>
<keyword evidence="4" id="KW-0378">Hydrolase</keyword>
<dbReference type="Gene3D" id="3.20.20.80">
    <property type="entry name" value="Glycosidases"/>
    <property type="match status" value="1"/>
</dbReference>
<dbReference type="Proteomes" id="UP000294743">
    <property type="component" value="Unassembled WGS sequence"/>
</dbReference>
<feature type="binding site" evidence="8">
    <location>
        <position position="402"/>
    </location>
    <ligand>
        <name>Ca(2+)</name>
        <dbReference type="ChEBI" id="CHEBI:29108"/>
        <label>3</label>
    </ligand>
</feature>
<dbReference type="PIRSF" id="PIRSF001021">
    <property type="entry name" value="Alph-amls_thrmst"/>
    <property type="match status" value="1"/>
</dbReference>
<feature type="binding site" evidence="8">
    <location>
        <position position="236"/>
    </location>
    <ligand>
        <name>Ca(2+)</name>
        <dbReference type="ChEBI" id="CHEBI:29108"/>
        <label>1</label>
    </ligand>
</feature>
<feature type="binding site" evidence="8">
    <location>
        <position position="195"/>
    </location>
    <ligand>
        <name>Ca(2+)</name>
        <dbReference type="ChEBI" id="CHEBI:29108"/>
        <label>1</label>
    </ligand>
</feature>
<evidence type="ECO:0000256" key="2">
    <source>
        <dbReference type="ARBA" id="ARBA00008061"/>
    </source>
</evidence>
<dbReference type="SMART" id="SM00642">
    <property type="entry name" value="Aamy"/>
    <property type="match status" value="1"/>
</dbReference>
<dbReference type="PANTHER" id="PTHR43447">
    <property type="entry name" value="ALPHA-AMYLASE"/>
    <property type="match status" value="1"/>
</dbReference>
<feature type="binding site" evidence="8">
    <location>
        <position position="201"/>
    </location>
    <ligand>
        <name>Ca(2+)</name>
        <dbReference type="ChEBI" id="CHEBI:29108"/>
        <label>1</label>
    </ligand>
</feature>
<accession>A0A4R8A6K0</accession>
<protein>
    <submittedName>
        <fullName evidence="10">Alpha-amylase</fullName>
    </submittedName>
</protein>
<feature type="active site" description="Proton donor" evidence="7">
    <location>
        <position position="262"/>
    </location>
</feature>
<keyword evidence="11" id="KW-1185">Reference proteome</keyword>
<dbReference type="InterPro" id="IPR017853">
    <property type="entry name" value="GH"/>
</dbReference>
<dbReference type="EMBL" id="SODD01000001">
    <property type="protein sequence ID" value="TDW26310.1"/>
    <property type="molecule type" value="Genomic_DNA"/>
</dbReference>
<dbReference type="OrthoDB" id="9805159at2"/>
<dbReference type="NCBIfam" id="NF006968">
    <property type="entry name" value="PRK09441.1-1"/>
    <property type="match status" value="1"/>
</dbReference>
<dbReference type="Pfam" id="PF00128">
    <property type="entry name" value="Alpha-amylase"/>
    <property type="match status" value="1"/>
</dbReference>